<evidence type="ECO:0000313" key="1">
    <source>
        <dbReference type="EMBL" id="CEI69005.1"/>
    </source>
</evidence>
<name>A0A2L2U326_9HYPO</name>
<dbReference type="EMBL" id="LN649231">
    <property type="protein sequence ID" value="CEI69005.1"/>
    <property type="molecule type" value="Genomic_DNA"/>
</dbReference>
<protein>
    <submittedName>
        <fullName evidence="1">Uncharacterized protein</fullName>
    </submittedName>
</protein>
<accession>A0A2L2U326</accession>
<dbReference type="AlphaFoldDB" id="A0A2L2U326"/>
<evidence type="ECO:0000313" key="2">
    <source>
        <dbReference type="Proteomes" id="UP000245910"/>
    </source>
</evidence>
<dbReference type="Proteomes" id="UP000245910">
    <property type="component" value="Chromosome III"/>
</dbReference>
<proteinExistence type="predicted"/>
<sequence length="69" mass="7437">MSIMTLVNTSTKPRARFFDFQTVKGPYRSMSVAGVPDAGFSGPVAPRLCVTCSTYHDSCDSIAFGTWPA</sequence>
<keyword evidence="2" id="KW-1185">Reference proteome</keyword>
<organism evidence="1 2">
    <name type="scientific">Fusarium venenatum</name>
    <dbReference type="NCBI Taxonomy" id="56646"/>
    <lineage>
        <taxon>Eukaryota</taxon>
        <taxon>Fungi</taxon>
        <taxon>Dikarya</taxon>
        <taxon>Ascomycota</taxon>
        <taxon>Pezizomycotina</taxon>
        <taxon>Sordariomycetes</taxon>
        <taxon>Hypocreomycetidae</taxon>
        <taxon>Hypocreales</taxon>
        <taxon>Nectriaceae</taxon>
        <taxon>Fusarium</taxon>
    </lineage>
</organism>
<reference evidence="2" key="1">
    <citation type="submission" date="2014-10" db="EMBL/GenBank/DDBJ databases">
        <authorList>
            <person name="King R."/>
        </authorList>
    </citation>
    <scope>NUCLEOTIDE SEQUENCE [LARGE SCALE GENOMIC DNA]</scope>
    <source>
        <strain evidence="2">A3/5</strain>
    </source>
</reference>